<evidence type="ECO:0000256" key="1">
    <source>
        <dbReference type="SAM" id="MobiDB-lite"/>
    </source>
</evidence>
<organism evidence="2 3">
    <name type="scientific">Oedothorax gibbosus</name>
    <dbReference type="NCBI Taxonomy" id="931172"/>
    <lineage>
        <taxon>Eukaryota</taxon>
        <taxon>Metazoa</taxon>
        <taxon>Ecdysozoa</taxon>
        <taxon>Arthropoda</taxon>
        <taxon>Chelicerata</taxon>
        <taxon>Arachnida</taxon>
        <taxon>Araneae</taxon>
        <taxon>Araneomorphae</taxon>
        <taxon>Entelegynae</taxon>
        <taxon>Araneoidea</taxon>
        <taxon>Linyphiidae</taxon>
        <taxon>Erigoninae</taxon>
        <taxon>Oedothorax</taxon>
    </lineage>
</organism>
<dbReference type="EMBL" id="JAFNEN010000080">
    <property type="protein sequence ID" value="KAG8195718.1"/>
    <property type="molecule type" value="Genomic_DNA"/>
</dbReference>
<sequence length="104" mass="11668">MRKKEKTTNKDCSLCSSRVVSLNDAYSSGHPNANAKQMQNAVEPNVIAFFPRGGPLWDACPIYHNNTLSRLTAKAAKIHPSFNPQPRQAFKWSHTRQYGGHESQ</sequence>
<accession>A0AAV6VHX3</accession>
<feature type="region of interest" description="Disordered" evidence="1">
    <location>
        <begin position="81"/>
        <end position="104"/>
    </location>
</feature>
<reference evidence="2 3" key="1">
    <citation type="journal article" date="2022" name="Nat. Ecol. Evol.">
        <title>A masculinizing supergene underlies an exaggerated male reproductive morph in a spider.</title>
        <authorList>
            <person name="Hendrickx F."/>
            <person name="De Corte Z."/>
            <person name="Sonet G."/>
            <person name="Van Belleghem S.M."/>
            <person name="Kostlbacher S."/>
            <person name="Vangestel C."/>
        </authorList>
    </citation>
    <scope>NUCLEOTIDE SEQUENCE [LARGE SCALE GENOMIC DNA]</scope>
    <source>
        <strain evidence="2">W744_W776</strain>
    </source>
</reference>
<gene>
    <name evidence="2" type="ORF">JTE90_002981</name>
</gene>
<proteinExistence type="predicted"/>
<dbReference type="AlphaFoldDB" id="A0AAV6VHX3"/>
<comment type="caution">
    <text evidence="2">The sequence shown here is derived from an EMBL/GenBank/DDBJ whole genome shotgun (WGS) entry which is preliminary data.</text>
</comment>
<name>A0AAV6VHX3_9ARAC</name>
<evidence type="ECO:0000313" key="3">
    <source>
        <dbReference type="Proteomes" id="UP000827092"/>
    </source>
</evidence>
<keyword evidence="3" id="KW-1185">Reference proteome</keyword>
<protein>
    <submittedName>
        <fullName evidence="2">Uncharacterized protein</fullName>
    </submittedName>
</protein>
<evidence type="ECO:0000313" key="2">
    <source>
        <dbReference type="EMBL" id="KAG8195718.1"/>
    </source>
</evidence>
<dbReference type="Proteomes" id="UP000827092">
    <property type="component" value="Unassembled WGS sequence"/>
</dbReference>